<dbReference type="Gene3D" id="3.20.20.40">
    <property type="entry name" value="1, 4-beta cellobiohydrolase"/>
    <property type="match status" value="1"/>
</dbReference>
<dbReference type="Pfam" id="PF01341">
    <property type="entry name" value="Glyco_hydro_6"/>
    <property type="match status" value="1"/>
</dbReference>
<accession>A0A9X5FD71</accession>
<dbReference type="AlphaFoldDB" id="A0A9X5FD71"/>
<reference evidence="13 14" key="1">
    <citation type="submission" date="2020-04" db="EMBL/GenBank/DDBJ databases">
        <title>MicrobeNet Type strains.</title>
        <authorList>
            <person name="Nicholson A.C."/>
        </authorList>
    </citation>
    <scope>NUCLEOTIDE SEQUENCE [LARGE SCALE GENOMIC DNA]</scope>
    <source>
        <strain evidence="13 14">ATCC BAA-789</strain>
    </source>
</reference>
<keyword evidence="7 12" id="KW-0624">Polysaccharide degradation</keyword>
<dbReference type="PIRSF" id="PIRSF001100">
    <property type="entry name" value="Beta_cellobiohydrolase"/>
    <property type="match status" value="1"/>
</dbReference>
<evidence type="ECO:0000256" key="2">
    <source>
        <dbReference type="ARBA" id="ARBA00022801"/>
    </source>
</evidence>
<feature type="binding site" evidence="9">
    <location>
        <position position="215"/>
    </location>
    <ligand>
        <name>substrate</name>
    </ligand>
</feature>
<dbReference type="PROSITE" id="PS00656">
    <property type="entry name" value="GLYCOSYL_HYDROL_F6_2"/>
    <property type="match status" value="1"/>
</dbReference>
<feature type="binding site" evidence="9">
    <location>
        <position position="242"/>
    </location>
    <ligand>
        <name>substrate</name>
    </ligand>
</feature>
<dbReference type="EMBL" id="JAAXOW010000004">
    <property type="protein sequence ID" value="NKX93924.1"/>
    <property type="molecule type" value="Genomic_DNA"/>
</dbReference>
<feature type="binding site" evidence="9">
    <location>
        <position position="212"/>
    </location>
    <ligand>
        <name>substrate</name>
    </ligand>
</feature>
<evidence type="ECO:0000256" key="6">
    <source>
        <dbReference type="ARBA" id="ARBA00023295"/>
    </source>
</evidence>
<dbReference type="Proteomes" id="UP000774283">
    <property type="component" value="Unassembled WGS sequence"/>
</dbReference>
<feature type="binding site" evidence="9">
    <location>
        <position position="101"/>
    </location>
    <ligand>
        <name>substrate</name>
    </ligand>
</feature>
<evidence type="ECO:0000256" key="10">
    <source>
        <dbReference type="PROSITE-ProRule" id="PRU10056"/>
    </source>
</evidence>
<feature type="binding site" evidence="9">
    <location>
        <position position="315"/>
    </location>
    <ligand>
        <name>substrate</name>
    </ligand>
</feature>
<dbReference type="EC" id="3.2.1.-" evidence="12"/>
<comment type="similarity">
    <text evidence="12">Belongs to the glycosyl hydrolase family 6.</text>
</comment>
<name>A0A9X5FD71_9MICO</name>
<feature type="binding site" evidence="9">
    <location>
        <position position="288"/>
    </location>
    <ligand>
        <name>substrate</name>
    </ligand>
</feature>
<evidence type="ECO:0000256" key="8">
    <source>
        <dbReference type="PIRSR" id="PIRSR001100-1"/>
    </source>
</evidence>
<keyword evidence="3 12" id="KW-0136">Cellulose degradation</keyword>
<keyword evidence="5 12" id="KW-0119">Carbohydrate metabolism</keyword>
<feature type="chain" id="PRO_5041015992" description="Glucanase" evidence="12">
    <location>
        <begin position="28"/>
        <end position="347"/>
    </location>
</feature>
<feature type="active site" evidence="10">
    <location>
        <position position="140"/>
    </location>
</feature>
<dbReference type="InterPro" id="IPR016288">
    <property type="entry name" value="Beta_cellobiohydrolase"/>
</dbReference>
<evidence type="ECO:0000313" key="14">
    <source>
        <dbReference type="Proteomes" id="UP000774283"/>
    </source>
</evidence>
<proteinExistence type="inferred from homology"/>
<sequence length="347" mass="36699">MPRTARRRRTSVALALALVLAVPGATAAAGTDRLPSTPDTAAAAGAHVSVARGVATATKARKLYVDKDSQAETARRAAVSAGRTSEAKKLKVISSTAQAKWFGTWNPTSTVRKDVRTYTRKASKAKAVPQLVLYAIPDRDCGGYSSGGFDAATYKRWVREVSAGLRGSKAIVVLEPDALGLDCAGATRATLLRYAVGKLSAAGALVYIDAGHSNWRTPADMAKRLKAAGVAKARGFATNVSNFQSTKKERAYAAKVSKALGKLGVKAKNRHYVIDTARNGRATAGDQWCNPPGQGLGVKPRWVGGSRLDAYLWVKRPGESDGTCNGGPAAGTWWTEYALGLVDRRAR</sequence>
<evidence type="ECO:0000256" key="4">
    <source>
        <dbReference type="ARBA" id="ARBA00023157"/>
    </source>
</evidence>
<keyword evidence="14" id="KW-1185">Reference proteome</keyword>
<dbReference type="PROSITE" id="PS00655">
    <property type="entry name" value="GLYCOSYL_HYDROL_F6_1"/>
    <property type="match status" value="1"/>
</dbReference>
<keyword evidence="2 12" id="KW-0378">Hydrolase</keyword>
<keyword evidence="6 12" id="KW-0326">Glycosidase</keyword>
<evidence type="ECO:0000313" key="13">
    <source>
        <dbReference type="EMBL" id="NKX93924.1"/>
    </source>
</evidence>
<evidence type="ECO:0000256" key="1">
    <source>
        <dbReference type="ARBA" id="ARBA00022729"/>
    </source>
</evidence>
<feature type="active site" description="Proton acceptor" evidence="8">
    <location>
        <position position="321"/>
    </location>
</feature>
<dbReference type="InterPro" id="IPR036434">
    <property type="entry name" value="Beta_cellobiohydrolase_sf"/>
</dbReference>
<evidence type="ECO:0000256" key="12">
    <source>
        <dbReference type="RuleBase" id="RU361186"/>
    </source>
</evidence>
<evidence type="ECO:0000256" key="11">
    <source>
        <dbReference type="PROSITE-ProRule" id="PRU10057"/>
    </source>
</evidence>
<keyword evidence="1 12" id="KW-0732">Signal</keyword>
<feature type="signal peptide" evidence="12">
    <location>
        <begin position="1"/>
        <end position="27"/>
    </location>
</feature>
<evidence type="ECO:0000256" key="7">
    <source>
        <dbReference type="ARBA" id="ARBA00023326"/>
    </source>
</evidence>
<evidence type="ECO:0000256" key="5">
    <source>
        <dbReference type="ARBA" id="ARBA00023277"/>
    </source>
</evidence>
<dbReference type="GO" id="GO:0030245">
    <property type="term" value="P:cellulose catabolic process"/>
    <property type="evidence" value="ECO:0007669"/>
    <property type="project" value="UniProtKB-KW"/>
</dbReference>
<protein>
    <recommendedName>
        <fullName evidence="12">Glucanase</fullName>
        <ecNumber evidence="12">3.2.1.-</ecNumber>
    </recommendedName>
</protein>
<evidence type="ECO:0000256" key="3">
    <source>
        <dbReference type="ARBA" id="ARBA00023001"/>
    </source>
</evidence>
<gene>
    <name evidence="13" type="ORF">HF995_11690</name>
</gene>
<feature type="active site" description="Proton donor" evidence="8 11">
    <location>
        <position position="177"/>
    </location>
</feature>
<dbReference type="RefSeq" id="WP_168447997.1">
    <property type="nucleotide sequence ID" value="NZ_JAAXOW010000004.1"/>
</dbReference>
<dbReference type="PRINTS" id="PR00733">
    <property type="entry name" value="GLHYDRLASE6"/>
</dbReference>
<dbReference type="PANTHER" id="PTHR34876">
    <property type="match status" value="1"/>
</dbReference>
<dbReference type="SUPFAM" id="SSF51989">
    <property type="entry name" value="Glycosyl hydrolases family 6, cellulases"/>
    <property type="match status" value="1"/>
</dbReference>
<dbReference type="InterPro" id="IPR001524">
    <property type="entry name" value="Glyco_hydro_6_CS"/>
</dbReference>
<dbReference type="GO" id="GO:0004553">
    <property type="term" value="F:hydrolase activity, hydrolyzing O-glycosyl compounds"/>
    <property type="evidence" value="ECO:0007669"/>
    <property type="project" value="InterPro"/>
</dbReference>
<comment type="caution">
    <text evidence="13">The sequence shown here is derived from an EMBL/GenBank/DDBJ whole genome shotgun (WGS) entry which is preliminary data.</text>
</comment>
<evidence type="ECO:0000256" key="9">
    <source>
        <dbReference type="PIRSR" id="PIRSR001100-2"/>
    </source>
</evidence>
<keyword evidence="4" id="KW-1015">Disulfide bond</keyword>
<organism evidence="13 14">
    <name type="scientific">Sanguibacter hominis ATCC BAA-789</name>
    <dbReference type="NCBI Taxonomy" id="1312740"/>
    <lineage>
        <taxon>Bacteria</taxon>
        <taxon>Bacillati</taxon>
        <taxon>Actinomycetota</taxon>
        <taxon>Actinomycetes</taxon>
        <taxon>Micrococcales</taxon>
        <taxon>Sanguibacteraceae</taxon>
        <taxon>Sanguibacter</taxon>
    </lineage>
</organism>
<feature type="binding site" evidence="9">
    <location>
        <position position="319"/>
    </location>
    <ligand>
        <name>substrate</name>
    </ligand>
</feature>
<dbReference type="PANTHER" id="PTHR34876:SF4">
    <property type="entry name" value="1,4-BETA-D-GLUCAN CELLOBIOHYDROLASE C-RELATED"/>
    <property type="match status" value="1"/>
</dbReference>